<dbReference type="Gene3D" id="3.40.50.1820">
    <property type="entry name" value="alpha/beta hydrolase"/>
    <property type="match status" value="1"/>
</dbReference>
<evidence type="ECO:0000256" key="1">
    <source>
        <dbReference type="ARBA" id="ARBA00004613"/>
    </source>
</evidence>
<dbReference type="InterPro" id="IPR029058">
    <property type="entry name" value="AB_hydrolase_fold"/>
</dbReference>
<feature type="chain" id="PRO_5034160330" evidence="5">
    <location>
        <begin position="30"/>
        <end position="372"/>
    </location>
</feature>
<dbReference type="GO" id="GO:0016298">
    <property type="term" value="F:lipase activity"/>
    <property type="evidence" value="ECO:0007669"/>
    <property type="project" value="InterPro"/>
</dbReference>
<feature type="signal peptide" evidence="5">
    <location>
        <begin position="1"/>
        <end position="29"/>
    </location>
</feature>
<dbReference type="PANTHER" id="PTHR11610">
    <property type="entry name" value="LIPASE"/>
    <property type="match status" value="1"/>
</dbReference>
<dbReference type="InterPro" id="IPR000734">
    <property type="entry name" value="TAG_lipase"/>
</dbReference>
<dbReference type="GO" id="GO:0016042">
    <property type="term" value="P:lipid catabolic process"/>
    <property type="evidence" value="ECO:0007669"/>
    <property type="project" value="TreeGrafter"/>
</dbReference>
<dbReference type="EMBL" id="HBUF01420786">
    <property type="protein sequence ID" value="CAG6740758.1"/>
    <property type="molecule type" value="Transcribed_RNA"/>
</dbReference>
<dbReference type="InterPro" id="IPR013818">
    <property type="entry name" value="Lipase"/>
</dbReference>
<keyword evidence="3" id="KW-0964">Secreted</keyword>
<dbReference type="GO" id="GO:0005615">
    <property type="term" value="C:extracellular space"/>
    <property type="evidence" value="ECO:0007669"/>
    <property type="project" value="TreeGrafter"/>
</dbReference>
<proteinExistence type="inferred from homology"/>
<name>A0A8D9E4S8_9HEMI</name>
<dbReference type="PANTHER" id="PTHR11610:SF173">
    <property type="entry name" value="LIPASE DOMAIN-CONTAINING PROTEIN-RELATED"/>
    <property type="match status" value="1"/>
</dbReference>
<dbReference type="SUPFAM" id="SSF53474">
    <property type="entry name" value="alpha/beta-Hydrolases"/>
    <property type="match status" value="1"/>
</dbReference>
<feature type="domain" description="Lipase" evidence="6">
    <location>
        <begin position="38"/>
        <end position="346"/>
    </location>
</feature>
<evidence type="ECO:0000256" key="2">
    <source>
        <dbReference type="ARBA" id="ARBA00010701"/>
    </source>
</evidence>
<sequence>MVSFKPFSIHSFGFYLAACVLFWPPSTTGGLVVPKSYECPKSDLSQNITFYLYSSKIQDRFQLLPNNKSNLIQSGLNPGTGTKLITHGFNESPGYCNSTSTIIKAFKNHTDFNLILIDWSDLSGTKATDYPLVVSCLKSGLAAYVGSFIKYLIGEGGVDKEKMHLIGHSLGAHLLGIATHQLDFKIPRITALDPAGPFFDHVAPKADKLDKDDALIVDVIHTNSLILGSEGPDGTFDFYANGGTAQPNCSVHKVAGQNVAVDSWSVFTSVVGSILHNALVSAVTTGGCDHARSYQIFAKSIDPSNKFLCSQCNTVQQARNQKCEGKMGYAGYYLNKTEPGVYYLNTDPYRFPNLDIKVESFLPSTIGRYSPY</sequence>
<accession>A0A8D9E4S8</accession>
<comment type="similarity">
    <text evidence="2 4">Belongs to the AB hydrolase superfamily. Lipase family.</text>
</comment>
<organism evidence="7">
    <name type="scientific">Cacopsylla melanoneura</name>
    <dbReference type="NCBI Taxonomy" id="428564"/>
    <lineage>
        <taxon>Eukaryota</taxon>
        <taxon>Metazoa</taxon>
        <taxon>Ecdysozoa</taxon>
        <taxon>Arthropoda</taxon>
        <taxon>Hexapoda</taxon>
        <taxon>Insecta</taxon>
        <taxon>Pterygota</taxon>
        <taxon>Neoptera</taxon>
        <taxon>Paraneoptera</taxon>
        <taxon>Hemiptera</taxon>
        <taxon>Sternorrhyncha</taxon>
        <taxon>Psylloidea</taxon>
        <taxon>Psyllidae</taxon>
        <taxon>Psyllinae</taxon>
        <taxon>Cacopsylla</taxon>
    </lineage>
</organism>
<comment type="subcellular location">
    <subcellularLocation>
        <location evidence="1">Secreted</location>
    </subcellularLocation>
</comment>
<evidence type="ECO:0000256" key="5">
    <source>
        <dbReference type="SAM" id="SignalP"/>
    </source>
</evidence>
<reference evidence="7" key="1">
    <citation type="submission" date="2021-05" db="EMBL/GenBank/DDBJ databases">
        <authorList>
            <person name="Alioto T."/>
            <person name="Alioto T."/>
            <person name="Gomez Garrido J."/>
        </authorList>
    </citation>
    <scope>NUCLEOTIDE SEQUENCE</scope>
</reference>
<evidence type="ECO:0000256" key="4">
    <source>
        <dbReference type="RuleBase" id="RU004262"/>
    </source>
</evidence>
<dbReference type="PRINTS" id="PR00821">
    <property type="entry name" value="TAGLIPASE"/>
</dbReference>
<evidence type="ECO:0000256" key="3">
    <source>
        <dbReference type="ARBA" id="ARBA00022525"/>
    </source>
</evidence>
<dbReference type="GO" id="GO:0017171">
    <property type="term" value="F:serine hydrolase activity"/>
    <property type="evidence" value="ECO:0007669"/>
    <property type="project" value="TreeGrafter"/>
</dbReference>
<keyword evidence="5" id="KW-0732">Signal</keyword>
<dbReference type="Pfam" id="PF00151">
    <property type="entry name" value="Lipase"/>
    <property type="match status" value="1"/>
</dbReference>
<evidence type="ECO:0000313" key="7">
    <source>
        <dbReference type="EMBL" id="CAG6740758.1"/>
    </source>
</evidence>
<dbReference type="AlphaFoldDB" id="A0A8D9E4S8"/>
<protein>
    <submittedName>
        <fullName evidence="7">Pancreatic lipase-related protein 2</fullName>
    </submittedName>
</protein>
<evidence type="ECO:0000259" key="6">
    <source>
        <dbReference type="Pfam" id="PF00151"/>
    </source>
</evidence>